<keyword evidence="5 8" id="KW-1133">Transmembrane helix</keyword>
<evidence type="ECO:0000256" key="5">
    <source>
        <dbReference type="ARBA" id="ARBA00022989"/>
    </source>
</evidence>
<evidence type="ECO:0000313" key="11">
    <source>
        <dbReference type="Proteomes" id="UP000245119"/>
    </source>
</evidence>
<evidence type="ECO:0000313" key="10">
    <source>
        <dbReference type="EMBL" id="PVD30484.1"/>
    </source>
</evidence>
<feature type="transmembrane region" description="Helical" evidence="8">
    <location>
        <begin position="249"/>
        <end position="270"/>
    </location>
</feature>
<dbReference type="PROSITE" id="PS50850">
    <property type="entry name" value="MFS"/>
    <property type="match status" value="1"/>
</dbReference>
<keyword evidence="11" id="KW-1185">Reference proteome</keyword>
<feature type="region of interest" description="Disordered" evidence="7">
    <location>
        <begin position="532"/>
        <end position="636"/>
    </location>
</feature>
<comment type="subcellular location">
    <subcellularLocation>
        <location evidence="1">Membrane</location>
        <topology evidence="1">Multi-pass membrane protein</topology>
    </subcellularLocation>
</comment>
<evidence type="ECO:0000259" key="9">
    <source>
        <dbReference type="PROSITE" id="PS50850"/>
    </source>
</evidence>
<dbReference type="Pfam" id="PF07690">
    <property type="entry name" value="MFS_1"/>
    <property type="match status" value="1"/>
</dbReference>
<feature type="compositionally biased region" description="Basic and acidic residues" evidence="7">
    <location>
        <begin position="572"/>
        <end position="589"/>
    </location>
</feature>
<evidence type="ECO:0000256" key="6">
    <source>
        <dbReference type="ARBA" id="ARBA00023136"/>
    </source>
</evidence>
<dbReference type="Gene3D" id="1.20.1250.20">
    <property type="entry name" value="MFS general substrate transporter like domains"/>
    <property type="match status" value="2"/>
</dbReference>
<feature type="transmembrane region" description="Helical" evidence="8">
    <location>
        <begin position="180"/>
        <end position="200"/>
    </location>
</feature>
<evidence type="ECO:0000256" key="7">
    <source>
        <dbReference type="SAM" id="MobiDB-lite"/>
    </source>
</evidence>
<feature type="transmembrane region" description="Helical" evidence="8">
    <location>
        <begin position="389"/>
        <end position="408"/>
    </location>
</feature>
<dbReference type="GO" id="GO:0006820">
    <property type="term" value="P:monoatomic anion transport"/>
    <property type="evidence" value="ECO:0007669"/>
    <property type="project" value="TreeGrafter"/>
</dbReference>
<keyword evidence="6 8" id="KW-0472">Membrane</keyword>
<accession>A0A2T7PAN5</accession>
<feature type="compositionally biased region" description="Basic and acidic residues" evidence="7">
    <location>
        <begin position="600"/>
        <end position="609"/>
    </location>
</feature>
<dbReference type="GO" id="GO:0015293">
    <property type="term" value="F:symporter activity"/>
    <property type="evidence" value="ECO:0007669"/>
    <property type="project" value="UniProtKB-KW"/>
</dbReference>
<keyword evidence="2" id="KW-0813">Transport</keyword>
<dbReference type="AlphaFoldDB" id="A0A2T7PAN5"/>
<evidence type="ECO:0000256" key="2">
    <source>
        <dbReference type="ARBA" id="ARBA00022448"/>
    </source>
</evidence>
<evidence type="ECO:0000256" key="1">
    <source>
        <dbReference type="ARBA" id="ARBA00004141"/>
    </source>
</evidence>
<feature type="transmembrane region" description="Helical" evidence="8">
    <location>
        <begin position="307"/>
        <end position="335"/>
    </location>
</feature>
<dbReference type="PANTHER" id="PTHR11662">
    <property type="entry name" value="SOLUTE CARRIER FAMILY 17"/>
    <property type="match status" value="1"/>
</dbReference>
<feature type="transmembrane region" description="Helical" evidence="8">
    <location>
        <begin position="156"/>
        <end position="174"/>
    </location>
</feature>
<reference evidence="10 11" key="1">
    <citation type="submission" date="2018-04" db="EMBL/GenBank/DDBJ databases">
        <title>The genome of golden apple snail Pomacea canaliculata provides insight into stress tolerance and invasive adaptation.</title>
        <authorList>
            <person name="Liu C."/>
            <person name="Liu B."/>
            <person name="Ren Y."/>
            <person name="Zhang Y."/>
            <person name="Wang H."/>
            <person name="Li S."/>
            <person name="Jiang F."/>
            <person name="Yin L."/>
            <person name="Zhang G."/>
            <person name="Qian W."/>
            <person name="Fan W."/>
        </authorList>
    </citation>
    <scope>NUCLEOTIDE SEQUENCE [LARGE SCALE GENOMIC DNA]</scope>
    <source>
        <strain evidence="10">SZHN2017</strain>
        <tissue evidence="10">Muscle</tissue>
    </source>
</reference>
<feature type="transmembrane region" description="Helical" evidence="8">
    <location>
        <begin position="480"/>
        <end position="502"/>
    </location>
</feature>
<feature type="transmembrane region" description="Helical" evidence="8">
    <location>
        <begin position="355"/>
        <end position="377"/>
    </location>
</feature>
<proteinExistence type="predicted"/>
<comment type="caution">
    <text evidence="10">The sequence shown here is derived from an EMBL/GenBank/DDBJ whole genome shotgun (WGS) entry which is preliminary data.</text>
</comment>
<feature type="compositionally biased region" description="Basic and acidic residues" evidence="7">
    <location>
        <begin position="26"/>
        <end position="41"/>
    </location>
</feature>
<dbReference type="STRING" id="400727.A0A2T7PAN5"/>
<keyword evidence="4" id="KW-0769">Symport</keyword>
<dbReference type="OMA" id="IAHICHS"/>
<feature type="domain" description="Major facilitator superfamily (MFS) profile" evidence="9">
    <location>
        <begin position="76"/>
        <end position="506"/>
    </location>
</feature>
<dbReference type="InterPro" id="IPR050382">
    <property type="entry name" value="MFS_Na/Anion_cotransporter"/>
</dbReference>
<feature type="region of interest" description="Disordered" evidence="7">
    <location>
        <begin position="94"/>
        <end position="116"/>
    </location>
</feature>
<dbReference type="CDD" id="cd17318">
    <property type="entry name" value="MFS_SLC17"/>
    <property type="match status" value="1"/>
</dbReference>
<evidence type="ECO:0000256" key="4">
    <source>
        <dbReference type="ARBA" id="ARBA00022847"/>
    </source>
</evidence>
<keyword evidence="3 8" id="KW-0812">Transmembrane</keyword>
<dbReference type="Proteomes" id="UP000245119">
    <property type="component" value="Linkage Group LG5"/>
</dbReference>
<dbReference type="InterPro" id="IPR020846">
    <property type="entry name" value="MFS_dom"/>
</dbReference>
<dbReference type="InterPro" id="IPR036259">
    <property type="entry name" value="MFS_trans_sf"/>
</dbReference>
<feature type="compositionally biased region" description="Low complexity" evidence="7">
    <location>
        <begin position="94"/>
        <end position="110"/>
    </location>
</feature>
<dbReference type="PANTHER" id="PTHR11662:SF399">
    <property type="entry name" value="FI19708P1-RELATED"/>
    <property type="match status" value="1"/>
</dbReference>
<sequence length="733" mass="80653">MKLETMLSRRQSAVVDAEKAVCSTEAARKESPEDSSSKEEKKELKEGLVEKFTSCRWVVGYLCCTARFCQSAIRQLMGMAVVCMTLRSTSPTLTQTTSDNNTIDTNDDSTAPPKEGGDFAWSPEFEALILNSFNIGFFFTPIIGGQIATAVGGKRVIAVSLLAGSVVTILLPPAAKLNEILVVVLRILAGMFLGVVDPAIQALWAKWAPKYEKAQLTTCSYTGLSIAGIVTFFISGYLCGITIENGWPFIFYFFGGFTLLCFIPWMFLVYDSPEQHPRILEKEICIINLGKNPLDIKNKKMTTPWRAILTSGPFWAIVVAHICYTWVMSWIIAYLPKYLKVVMLFDVKDNGLYSSLPFVGRMLAGFLSGWLSDWLLGRNMFSTATVRKIFQVVGCLGCAVCTLLVGFLDSRHRMEAVALLVLAMSFQNCTSVAFRINHLDIAPRFAGVMMGMTVTVAMAVSLTGPPFTAAIVRENTREEWLIVFIVVSGFNIFGAVIFALFASGEVQMWALPPKSDSVDHSPVVPADSNAVVARTSDDQGRTPLDLPNGYCVHDEASPNLSKKGVPSLFDQNKTHFDGGDQKKTSERPPPEPTELQGSQKKSESSHSSDTDFSDLDAEGAARSEEEKTQMTNDGKECSKVCEAKVPSDLEPRLASSTGLRENFKKSELPKTHLALRKRISSTDLNKYLTTKKRNRITTCHVRINKERKGKCPSAPSVVPAPILLSRPTAHVTM</sequence>
<protein>
    <recommendedName>
        <fullName evidence="9">Major facilitator superfamily (MFS) profile domain-containing protein</fullName>
    </recommendedName>
</protein>
<dbReference type="FunFam" id="1.20.1250.20:FF:000423">
    <property type="entry name" value="Putative inorganic phosphate cotransporter-like Protein"/>
    <property type="match status" value="1"/>
</dbReference>
<gene>
    <name evidence="10" type="ORF">C0Q70_09750</name>
</gene>
<dbReference type="GO" id="GO:0016020">
    <property type="term" value="C:membrane"/>
    <property type="evidence" value="ECO:0007669"/>
    <property type="project" value="UniProtKB-SubCell"/>
</dbReference>
<dbReference type="FunFam" id="1.20.1250.20:FF:000003">
    <property type="entry name" value="Solute carrier family 17 member 3"/>
    <property type="match status" value="1"/>
</dbReference>
<dbReference type="EMBL" id="PZQS01000005">
    <property type="protein sequence ID" value="PVD30484.1"/>
    <property type="molecule type" value="Genomic_DNA"/>
</dbReference>
<evidence type="ECO:0000256" key="3">
    <source>
        <dbReference type="ARBA" id="ARBA00022692"/>
    </source>
</evidence>
<name>A0A2T7PAN5_POMCA</name>
<dbReference type="InterPro" id="IPR011701">
    <property type="entry name" value="MFS"/>
</dbReference>
<feature type="compositionally biased region" description="Basic and acidic residues" evidence="7">
    <location>
        <begin position="619"/>
        <end position="636"/>
    </location>
</feature>
<dbReference type="OrthoDB" id="2985014at2759"/>
<dbReference type="SUPFAM" id="SSF103473">
    <property type="entry name" value="MFS general substrate transporter"/>
    <property type="match status" value="1"/>
</dbReference>
<feature type="transmembrane region" description="Helical" evidence="8">
    <location>
        <begin position="414"/>
        <end position="434"/>
    </location>
</feature>
<evidence type="ECO:0000256" key="8">
    <source>
        <dbReference type="SAM" id="Phobius"/>
    </source>
</evidence>
<organism evidence="10 11">
    <name type="scientific">Pomacea canaliculata</name>
    <name type="common">Golden apple snail</name>
    <dbReference type="NCBI Taxonomy" id="400727"/>
    <lineage>
        <taxon>Eukaryota</taxon>
        <taxon>Metazoa</taxon>
        <taxon>Spiralia</taxon>
        <taxon>Lophotrochozoa</taxon>
        <taxon>Mollusca</taxon>
        <taxon>Gastropoda</taxon>
        <taxon>Caenogastropoda</taxon>
        <taxon>Architaenioglossa</taxon>
        <taxon>Ampullarioidea</taxon>
        <taxon>Ampullariidae</taxon>
        <taxon>Pomacea</taxon>
    </lineage>
</organism>
<feature type="region of interest" description="Disordered" evidence="7">
    <location>
        <begin position="1"/>
        <end position="41"/>
    </location>
</feature>
<feature type="transmembrane region" description="Helical" evidence="8">
    <location>
        <begin position="221"/>
        <end position="243"/>
    </location>
</feature>